<evidence type="ECO:0000256" key="1">
    <source>
        <dbReference type="ARBA" id="ARBA00001947"/>
    </source>
</evidence>
<name>A0A7G1IEV4_MYCKA</name>
<keyword evidence="7" id="KW-0255">Endonuclease</keyword>
<evidence type="ECO:0000256" key="9">
    <source>
        <dbReference type="ARBA" id="ARBA00022833"/>
    </source>
</evidence>
<keyword evidence="8" id="KW-0378">Hydrolase</keyword>
<proteinExistence type="inferred from homology"/>
<protein>
    <submittedName>
        <fullName evidence="10">Uncharacterized protein</fullName>
    </submittedName>
</protein>
<dbReference type="Proteomes" id="UP000516380">
    <property type="component" value="Chromosome"/>
</dbReference>
<keyword evidence="9" id="KW-0862">Zinc</keyword>
<organism evidence="10 11">
    <name type="scientific">Mycobacterium kansasii</name>
    <dbReference type="NCBI Taxonomy" id="1768"/>
    <lineage>
        <taxon>Bacteria</taxon>
        <taxon>Bacillati</taxon>
        <taxon>Actinomycetota</taxon>
        <taxon>Actinomycetes</taxon>
        <taxon>Mycobacteriales</taxon>
        <taxon>Mycobacteriaceae</taxon>
        <taxon>Mycobacterium</taxon>
    </lineage>
</organism>
<dbReference type="AlphaFoldDB" id="A0A7G1IEV4"/>
<dbReference type="GO" id="GO:0004222">
    <property type="term" value="F:metalloendopeptidase activity"/>
    <property type="evidence" value="ECO:0007669"/>
    <property type="project" value="InterPro"/>
</dbReference>
<gene>
    <name evidence="10" type="ORF">NIIDMKKI_22440</name>
</gene>
<keyword evidence="3" id="KW-0690">Ribosome biogenesis</keyword>
<dbReference type="InterPro" id="IPR020549">
    <property type="entry name" value="YbeY_CS"/>
</dbReference>
<evidence type="ECO:0000313" key="10">
    <source>
        <dbReference type="EMBL" id="BCI87038.1"/>
    </source>
</evidence>
<keyword evidence="4" id="KW-0698">rRNA processing</keyword>
<evidence type="ECO:0000256" key="3">
    <source>
        <dbReference type="ARBA" id="ARBA00022517"/>
    </source>
</evidence>
<reference evidence="10 11" key="1">
    <citation type="submission" date="2020-07" db="EMBL/GenBank/DDBJ databases">
        <title>Mycobacterium kansasii (former subtype) with zoonotic potential isolated from diseased indoor pet cat, Japan.</title>
        <authorList>
            <person name="Fukano H."/>
            <person name="Terazono T."/>
            <person name="Hoshino Y."/>
        </authorList>
    </citation>
    <scope>NUCLEOTIDE SEQUENCE [LARGE SCALE GENOMIC DNA]</scope>
    <source>
        <strain evidence="10 11">Kuro-I</strain>
    </source>
</reference>
<dbReference type="InterPro" id="IPR023091">
    <property type="entry name" value="MetalPrtase_cat_dom_sf_prd"/>
</dbReference>
<dbReference type="GO" id="GO:0006364">
    <property type="term" value="P:rRNA processing"/>
    <property type="evidence" value="ECO:0007669"/>
    <property type="project" value="UniProtKB-KW"/>
</dbReference>
<dbReference type="GO" id="GO:0046872">
    <property type="term" value="F:metal ion binding"/>
    <property type="evidence" value="ECO:0007669"/>
    <property type="project" value="UniProtKB-KW"/>
</dbReference>
<comment type="similarity">
    <text evidence="2">Belongs to the endoribonuclease YbeY family.</text>
</comment>
<evidence type="ECO:0000313" key="11">
    <source>
        <dbReference type="Proteomes" id="UP000516380"/>
    </source>
</evidence>
<dbReference type="Pfam" id="PF02130">
    <property type="entry name" value="YbeY"/>
    <property type="match status" value="1"/>
</dbReference>
<dbReference type="PANTHER" id="PTHR46986">
    <property type="entry name" value="ENDORIBONUCLEASE YBEY, CHLOROPLASTIC"/>
    <property type="match status" value="1"/>
</dbReference>
<evidence type="ECO:0000256" key="2">
    <source>
        <dbReference type="ARBA" id="ARBA00010875"/>
    </source>
</evidence>
<comment type="cofactor">
    <cofactor evidence="1">
        <name>Zn(2+)</name>
        <dbReference type="ChEBI" id="CHEBI:29105"/>
    </cofactor>
</comment>
<dbReference type="NCBIfam" id="TIGR00043">
    <property type="entry name" value="rRNA maturation RNase YbeY"/>
    <property type="match status" value="1"/>
</dbReference>
<accession>A0A7G1IEV4</accession>
<evidence type="ECO:0000256" key="8">
    <source>
        <dbReference type="ARBA" id="ARBA00022801"/>
    </source>
</evidence>
<evidence type="ECO:0000256" key="5">
    <source>
        <dbReference type="ARBA" id="ARBA00022722"/>
    </source>
</evidence>
<evidence type="ECO:0000256" key="7">
    <source>
        <dbReference type="ARBA" id="ARBA00022759"/>
    </source>
</evidence>
<keyword evidence="6" id="KW-0479">Metal-binding</keyword>
<keyword evidence="5" id="KW-0540">Nuclease</keyword>
<dbReference type="InterPro" id="IPR002036">
    <property type="entry name" value="YbeY"/>
</dbReference>
<sequence>MLGDIVLCPEFAAEQAAAAGHSLGHELALLTIHGVLHLLGYDHGEPDEEREMFALQERLLEEWVAAQVEAYQHDRQHERDRRLLDKSRYFDES</sequence>
<evidence type="ECO:0000256" key="6">
    <source>
        <dbReference type="ARBA" id="ARBA00022723"/>
    </source>
</evidence>
<dbReference type="PANTHER" id="PTHR46986:SF1">
    <property type="entry name" value="ENDORIBONUCLEASE YBEY, CHLOROPLASTIC"/>
    <property type="match status" value="1"/>
</dbReference>
<evidence type="ECO:0000256" key="4">
    <source>
        <dbReference type="ARBA" id="ARBA00022552"/>
    </source>
</evidence>
<dbReference type="EMBL" id="AP023343">
    <property type="protein sequence ID" value="BCI87038.1"/>
    <property type="molecule type" value="Genomic_DNA"/>
</dbReference>
<dbReference type="PROSITE" id="PS01306">
    <property type="entry name" value="UPF0054"/>
    <property type="match status" value="1"/>
</dbReference>
<dbReference type="GO" id="GO:0004519">
    <property type="term" value="F:endonuclease activity"/>
    <property type="evidence" value="ECO:0007669"/>
    <property type="project" value="UniProtKB-KW"/>
</dbReference>
<keyword evidence="11" id="KW-1185">Reference proteome</keyword>
<dbReference type="SUPFAM" id="SSF55486">
    <property type="entry name" value="Metalloproteases ('zincins'), catalytic domain"/>
    <property type="match status" value="1"/>
</dbReference>
<dbReference type="Gene3D" id="3.40.390.30">
    <property type="entry name" value="Metalloproteases ('zincins'), catalytic domain"/>
    <property type="match status" value="1"/>
</dbReference>